<evidence type="ECO:0000313" key="2">
    <source>
        <dbReference type="Proteomes" id="UP001174209"/>
    </source>
</evidence>
<evidence type="ECO:0000313" key="1">
    <source>
        <dbReference type="EMBL" id="MDN4611861.1"/>
    </source>
</evidence>
<protein>
    <submittedName>
        <fullName evidence="1">Uncharacterized protein</fullName>
    </submittedName>
</protein>
<dbReference type="Proteomes" id="UP001174209">
    <property type="component" value="Unassembled WGS sequence"/>
</dbReference>
<proteinExistence type="predicted"/>
<sequence length="121" mass="13260">MVRKPGTYERALALHVAARELASSGTAFSVPSEGPDALGELVHVQERIAHVLDQLGRWHQQLQAGRHHAEDKQSVEGVLEAAFELQTAARQAAELHQTLVRAHHATSQIRWSDSDSGTGRE</sequence>
<name>A0ABT8K345_9MICC</name>
<gene>
    <name evidence="1" type="ORF">P5G52_13405</name>
</gene>
<organism evidence="1 2">
    <name type="scientific">Arthrobacter burdickii</name>
    <dbReference type="NCBI Taxonomy" id="3035920"/>
    <lineage>
        <taxon>Bacteria</taxon>
        <taxon>Bacillati</taxon>
        <taxon>Actinomycetota</taxon>
        <taxon>Actinomycetes</taxon>
        <taxon>Micrococcales</taxon>
        <taxon>Micrococcaceae</taxon>
        <taxon>Arthrobacter</taxon>
    </lineage>
</organism>
<keyword evidence="2" id="KW-1185">Reference proteome</keyword>
<dbReference type="RefSeq" id="WP_301228135.1">
    <property type="nucleotide sequence ID" value="NZ_JAROCG010000001.1"/>
</dbReference>
<reference evidence="1" key="1">
    <citation type="submission" date="2023-06" db="EMBL/GenBank/DDBJ databases">
        <title>MT1 and MT2 Draft Genomes of Novel Species.</title>
        <authorList>
            <person name="Venkateswaran K."/>
        </authorList>
    </citation>
    <scope>NUCLEOTIDE SEQUENCE</scope>
    <source>
        <strain evidence="1">IIF3SC-B10</strain>
    </source>
</reference>
<dbReference type="EMBL" id="JAROCG010000001">
    <property type="protein sequence ID" value="MDN4611861.1"/>
    <property type="molecule type" value="Genomic_DNA"/>
</dbReference>
<comment type="caution">
    <text evidence="1">The sequence shown here is derived from an EMBL/GenBank/DDBJ whole genome shotgun (WGS) entry which is preliminary data.</text>
</comment>
<accession>A0ABT8K345</accession>